<proteinExistence type="inferred from homology"/>
<dbReference type="AlphaFoldDB" id="G4TRK6"/>
<feature type="region of interest" description="Disordered" evidence="9">
    <location>
        <begin position="69"/>
        <end position="111"/>
    </location>
</feature>
<dbReference type="InterPro" id="IPR019313">
    <property type="entry name" value="Mediator_Med17"/>
</dbReference>
<dbReference type="Pfam" id="PF10156">
    <property type="entry name" value="Med17"/>
    <property type="match status" value="1"/>
</dbReference>
<dbReference type="PANTHER" id="PTHR13114">
    <property type="entry name" value="MEDIATOR OF RNA POLYMERASE II TRANSCRIPTION SUBUNIT 17"/>
    <property type="match status" value="1"/>
</dbReference>
<protein>
    <recommendedName>
        <fullName evidence="3 8">Mediator of RNA polymerase II transcription subunit 17</fullName>
    </recommendedName>
    <alternativeName>
        <fullName evidence="7 8">Mediator complex subunit 17</fullName>
    </alternativeName>
</protein>
<evidence type="ECO:0000256" key="9">
    <source>
        <dbReference type="SAM" id="MobiDB-lite"/>
    </source>
</evidence>
<name>G4TRK6_SERID</name>
<dbReference type="GO" id="GO:0006357">
    <property type="term" value="P:regulation of transcription by RNA polymerase II"/>
    <property type="evidence" value="ECO:0007669"/>
    <property type="project" value="InterPro"/>
</dbReference>
<keyword evidence="5 8" id="KW-0804">Transcription</keyword>
<keyword evidence="6 8" id="KW-0539">Nucleus</keyword>
<dbReference type="PANTHER" id="PTHR13114:SF7">
    <property type="entry name" value="MEDIATOR OF RNA POLYMERASE II TRANSCRIPTION SUBUNIT 17"/>
    <property type="match status" value="1"/>
</dbReference>
<keyword evidence="11" id="KW-1185">Reference proteome</keyword>
<evidence type="ECO:0000256" key="3">
    <source>
        <dbReference type="ARBA" id="ARBA00019610"/>
    </source>
</evidence>
<dbReference type="OMA" id="GEMTHAR"/>
<dbReference type="GO" id="GO:0016592">
    <property type="term" value="C:mediator complex"/>
    <property type="evidence" value="ECO:0007669"/>
    <property type="project" value="InterPro"/>
</dbReference>
<accession>G4TRK6</accession>
<dbReference type="STRING" id="1109443.G4TRK6"/>
<reference evidence="10 11" key="1">
    <citation type="journal article" date="2011" name="PLoS Pathog.">
        <title>Endophytic Life Strategies Decoded by Genome and Transcriptome Analyses of the Mutualistic Root Symbiont Piriformospora indica.</title>
        <authorList>
            <person name="Zuccaro A."/>
            <person name="Lahrmann U."/>
            <person name="Guldener U."/>
            <person name="Langen G."/>
            <person name="Pfiffi S."/>
            <person name="Biedenkopf D."/>
            <person name="Wong P."/>
            <person name="Samans B."/>
            <person name="Grimm C."/>
            <person name="Basiewicz M."/>
            <person name="Murat C."/>
            <person name="Martin F."/>
            <person name="Kogel K.H."/>
        </authorList>
    </citation>
    <scope>NUCLEOTIDE SEQUENCE [LARGE SCALE GENOMIC DNA]</scope>
    <source>
        <strain evidence="10 11">DSM 11827</strain>
    </source>
</reference>
<sequence>MSTENKEWSRTKLSLEKPYKDANGSLIRNLLDISNEEEFIYEQPKSIDEQLGTRLQRVFDERGNTIWDEYTPQWLEDDSNAPEADDDTEEGEDEDEEESEEKQVKTKKKPMKVEELAKLRSEVVPMLMQVVRNPPQALNELMISRDALGVYLQSASPNAPTEGITPELNTLPPKAIASTIITKNPPLPSIQAFNAQLAVGGKDEALRKSAAAFKTAALSMRRALASGERYWTDALRARNANWPIIAAPLIYNRMTRRSGDTNTMDVCISHGLENSPRDLHSSLVWLNTEDGVGPIAQGNRKPSRLCVLVETQSPDGTKVISRSTVVPQLVDKEDETVEQVLEDMQRESIDREIFAELVANAPHLKTATAWVREQTVSVEISPKTSLRFEIAAEADLEPSPLSGSDPVVNAICDAIYYALRLVLLRLHAYNVAQRRSQNRQPGLPRPPLLDGVVELFLYHTFVSSLERHLRMFVRGLEQSGIEVFLRFNRLGETADELVSLLAAPYTTEDQIRKKTIGGEILLRLAGRQTLRFTMISPSQLTAYLAQSTFLIHSISQLEEVLRHEVNRCVLVGICDIGREKMTGAAKESWFMDVVEAKCFASWDGTNMCVSGIAIVVS</sequence>
<dbReference type="eggNOG" id="ENOG502S63G">
    <property type="taxonomic scope" value="Eukaryota"/>
</dbReference>
<gene>
    <name evidence="8" type="primary">MED17</name>
    <name evidence="10" type="ORF">PIIN_07903</name>
</gene>
<evidence type="ECO:0000256" key="8">
    <source>
        <dbReference type="RuleBase" id="RU364140"/>
    </source>
</evidence>
<comment type="caution">
    <text evidence="10">The sequence shown here is derived from an EMBL/GenBank/DDBJ whole genome shotgun (WGS) entry which is preliminary data.</text>
</comment>
<organism evidence="10 11">
    <name type="scientific">Serendipita indica (strain DSM 11827)</name>
    <name type="common">Root endophyte fungus</name>
    <name type="synonym">Piriformospora indica</name>
    <dbReference type="NCBI Taxonomy" id="1109443"/>
    <lineage>
        <taxon>Eukaryota</taxon>
        <taxon>Fungi</taxon>
        <taxon>Dikarya</taxon>
        <taxon>Basidiomycota</taxon>
        <taxon>Agaricomycotina</taxon>
        <taxon>Agaricomycetes</taxon>
        <taxon>Sebacinales</taxon>
        <taxon>Serendipitaceae</taxon>
        <taxon>Serendipita</taxon>
    </lineage>
</organism>
<keyword evidence="8" id="KW-0010">Activator</keyword>
<keyword evidence="4 8" id="KW-0805">Transcription regulation</keyword>
<dbReference type="GO" id="GO:0003712">
    <property type="term" value="F:transcription coregulator activity"/>
    <property type="evidence" value="ECO:0007669"/>
    <property type="project" value="InterPro"/>
</dbReference>
<dbReference type="HOGENOM" id="CLU_011785_0_0_1"/>
<evidence type="ECO:0000256" key="5">
    <source>
        <dbReference type="ARBA" id="ARBA00023163"/>
    </source>
</evidence>
<comment type="function">
    <text evidence="8">Component of the Mediator complex, a coactivator involved in the regulated transcription of nearly all RNA polymerase II-dependent genes. Mediator functions as a bridge to convey information from gene-specific regulatory proteins to the basal RNA polymerase II transcription machinery. Mediator is recruited to promoters by direct interactions with regulatory proteins and serves as a scaffold for the assembly of a functional preinitiation complex with RNA polymerase II and the general transcription factors.</text>
</comment>
<dbReference type="EMBL" id="CAFZ01000266">
    <property type="protein sequence ID" value="CCA73949.1"/>
    <property type="molecule type" value="Genomic_DNA"/>
</dbReference>
<evidence type="ECO:0000256" key="4">
    <source>
        <dbReference type="ARBA" id="ARBA00023015"/>
    </source>
</evidence>
<dbReference type="OrthoDB" id="10251234at2759"/>
<comment type="subcellular location">
    <subcellularLocation>
        <location evidence="1 8">Nucleus</location>
    </subcellularLocation>
</comment>
<dbReference type="InParanoid" id="G4TRK6"/>
<evidence type="ECO:0000256" key="7">
    <source>
        <dbReference type="ARBA" id="ARBA00032014"/>
    </source>
</evidence>
<dbReference type="Proteomes" id="UP000007148">
    <property type="component" value="Unassembled WGS sequence"/>
</dbReference>
<evidence type="ECO:0000256" key="1">
    <source>
        <dbReference type="ARBA" id="ARBA00004123"/>
    </source>
</evidence>
<evidence type="ECO:0000256" key="2">
    <source>
        <dbReference type="ARBA" id="ARBA00005635"/>
    </source>
</evidence>
<evidence type="ECO:0000313" key="11">
    <source>
        <dbReference type="Proteomes" id="UP000007148"/>
    </source>
</evidence>
<comment type="subunit">
    <text evidence="8">Component of the Mediator complex.</text>
</comment>
<dbReference type="GO" id="GO:0070847">
    <property type="term" value="C:core mediator complex"/>
    <property type="evidence" value="ECO:0007669"/>
    <property type="project" value="TreeGrafter"/>
</dbReference>
<feature type="compositionally biased region" description="Acidic residues" evidence="9">
    <location>
        <begin position="75"/>
        <end position="100"/>
    </location>
</feature>
<evidence type="ECO:0000256" key="6">
    <source>
        <dbReference type="ARBA" id="ARBA00023242"/>
    </source>
</evidence>
<evidence type="ECO:0000313" key="10">
    <source>
        <dbReference type="EMBL" id="CCA73949.1"/>
    </source>
</evidence>
<comment type="similarity">
    <text evidence="2 8">Belongs to the Mediator complex subunit 17 family.</text>
</comment>